<gene>
    <name evidence="2" type="ORF">AB0T83_11795</name>
</gene>
<organism evidence="2 3">
    <name type="scientific">Meridianimarinicoccus marinus</name>
    <dbReference type="NCBI Taxonomy" id="3231483"/>
    <lineage>
        <taxon>Bacteria</taxon>
        <taxon>Pseudomonadati</taxon>
        <taxon>Pseudomonadota</taxon>
        <taxon>Alphaproteobacteria</taxon>
        <taxon>Rhodobacterales</taxon>
        <taxon>Paracoccaceae</taxon>
        <taxon>Meridianimarinicoccus</taxon>
    </lineage>
</organism>
<sequence>MAEFLGQGWKFPIRVNGRGGLGYVSGERAVAEAIWIILSTPRKSRIMEPAFGCGIHDYVFAPNNANTRAIIETEVRAALTTWEPRIDVLSVAATAHLDAPNTLLIEVDYRLRANNAAGNLVYPFFINEGLA</sequence>
<evidence type="ECO:0000313" key="3">
    <source>
        <dbReference type="Proteomes" id="UP001553161"/>
    </source>
</evidence>
<dbReference type="Gene3D" id="3.10.450.40">
    <property type="match status" value="1"/>
</dbReference>
<evidence type="ECO:0000313" key="2">
    <source>
        <dbReference type="EMBL" id="MEV8467462.1"/>
    </source>
</evidence>
<reference evidence="2 3" key="1">
    <citation type="submission" date="2024-07" db="EMBL/GenBank/DDBJ databases">
        <authorList>
            <person name="Kang M."/>
        </authorList>
    </citation>
    <scope>NUCLEOTIDE SEQUENCE [LARGE SCALE GENOMIC DNA]</scope>
    <source>
        <strain evidence="2 3">DFM31</strain>
    </source>
</reference>
<protein>
    <submittedName>
        <fullName evidence="2">GPW/gp25 family protein</fullName>
    </submittedName>
</protein>
<keyword evidence="3" id="KW-1185">Reference proteome</keyword>
<dbReference type="InterPro" id="IPR007048">
    <property type="entry name" value="IraD/Gp25-like"/>
</dbReference>
<dbReference type="Proteomes" id="UP001553161">
    <property type="component" value="Unassembled WGS sequence"/>
</dbReference>
<name>A0ABV3L8V8_9RHOB</name>
<accession>A0ABV3L8V8</accession>
<dbReference type="RefSeq" id="WP_366193270.1">
    <property type="nucleotide sequence ID" value="NZ_JBFBVU010000013.1"/>
</dbReference>
<evidence type="ECO:0000259" key="1">
    <source>
        <dbReference type="Pfam" id="PF04965"/>
    </source>
</evidence>
<dbReference type="EMBL" id="JBFBVU010000013">
    <property type="protein sequence ID" value="MEV8467462.1"/>
    <property type="molecule type" value="Genomic_DNA"/>
</dbReference>
<comment type="caution">
    <text evidence="2">The sequence shown here is derived from an EMBL/GenBank/DDBJ whole genome shotgun (WGS) entry which is preliminary data.</text>
</comment>
<proteinExistence type="predicted"/>
<feature type="domain" description="IraD/Gp25-like" evidence="1">
    <location>
        <begin position="25"/>
        <end position="115"/>
    </location>
</feature>
<dbReference type="Pfam" id="PF04965">
    <property type="entry name" value="GPW_gp25"/>
    <property type="match status" value="1"/>
</dbReference>
<dbReference type="SUPFAM" id="SSF160719">
    <property type="entry name" value="gpW/gp25-like"/>
    <property type="match status" value="1"/>
</dbReference>